<protein>
    <submittedName>
        <fullName evidence="4">F-box only protein 8 isoform X1</fullName>
    </submittedName>
</protein>
<dbReference type="InterPro" id="IPR035999">
    <property type="entry name" value="Sec7_dom_sf"/>
</dbReference>
<dbReference type="Pfam" id="PF01369">
    <property type="entry name" value="Sec7"/>
    <property type="match status" value="1"/>
</dbReference>
<dbReference type="Gene3D" id="1.10.1000.11">
    <property type="entry name" value="Arf Nucleotide-binding Site Opener,domain 2"/>
    <property type="match status" value="1"/>
</dbReference>
<feature type="compositionally biased region" description="Basic residues" evidence="1">
    <location>
        <begin position="53"/>
        <end position="65"/>
    </location>
</feature>
<dbReference type="InterPro" id="IPR000904">
    <property type="entry name" value="Sec7_dom"/>
</dbReference>
<dbReference type="InterPro" id="IPR001810">
    <property type="entry name" value="F-box_dom"/>
</dbReference>
<dbReference type="Pfam" id="PF12937">
    <property type="entry name" value="F-box-like"/>
    <property type="match status" value="1"/>
</dbReference>
<dbReference type="GO" id="GO:0032012">
    <property type="term" value="P:regulation of ARF protein signal transduction"/>
    <property type="evidence" value="ECO:0007669"/>
    <property type="project" value="InterPro"/>
</dbReference>
<dbReference type="CTD" id="26269"/>
<dbReference type="PANTHER" id="PTHR10663:SF372">
    <property type="entry name" value="F-BOX ONLY PROTEIN 8"/>
    <property type="match status" value="1"/>
</dbReference>
<dbReference type="SUPFAM" id="SSF81383">
    <property type="entry name" value="F-box domain"/>
    <property type="match status" value="1"/>
</dbReference>
<dbReference type="SUPFAM" id="SSF48425">
    <property type="entry name" value="Sec7 domain"/>
    <property type="match status" value="1"/>
</dbReference>
<dbReference type="Gene3D" id="1.20.1280.50">
    <property type="match status" value="1"/>
</dbReference>
<evidence type="ECO:0000313" key="3">
    <source>
        <dbReference type="Proteomes" id="UP001318040"/>
    </source>
</evidence>
<feature type="domain" description="SEC7" evidence="2">
    <location>
        <begin position="228"/>
        <end position="404"/>
    </location>
</feature>
<feature type="compositionally biased region" description="Pro residues" evidence="1">
    <location>
        <begin position="43"/>
        <end position="52"/>
    </location>
</feature>
<gene>
    <name evidence="4" type="primary">FBXO8</name>
</gene>
<dbReference type="PROSITE" id="PS50190">
    <property type="entry name" value="SEC7"/>
    <property type="match status" value="1"/>
</dbReference>
<evidence type="ECO:0000313" key="4">
    <source>
        <dbReference type="RefSeq" id="XP_032836816.1"/>
    </source>
</evidence>
<name>A0AAJ7UHZ2_PETMA</name>
<accession>A0AAJ7UHZ2</accession>
<dbReference type="PANTHER" id="PTHR10663">
    <property type="entry name" value="GUANYL-NUCLEOTIDE EXCHANGE FACTOR"/>
    <property type="match status" value="1"/>
</dbReference>
<dbReference type="GO" id="GO:0005085">
    <property type="term" value="F:guanyl-nucleotide exchange factor activity"/>
    <property type="evidence" value="ECO:0007669"/>
    <property type="project" value="InterPro"/>
</dbReference>
<dbReference type="SMART" id="SM00222">
    <property type="entry name" value="Sec7"/>
    <property type="match status" value="1"/>
</dbReference>
<dbReference type="InterPro" id="IPR023394">
    <property type="entry name" value="Sec7_C_sf"/>
</dbReference>
<dbReference type="Proteomes" id="UP001318040">
    <property type="component" value="Chromosome 76"/>
</dbReference>
<dbReference type="KEGG" id="pmrn:116958366"/>
<feature type="region of interest" description="Disordered" evidence="1">
    <location>
        <begin position="80"/>
        <end position="155"/>
    </location>
</feature>
<feature type="region of interest" description="Disordered" evidence="1">
    <location>
        <begin position="1"/>
        <end position="65"/>
    </location>
</feature>
<dbReference type="AlphaFoldDB" id="A0AAJ7UHZ2"/>
<sequence>MGQAVTRAVRLSAPQDEAVELGGRVPPPQHPHEPRDPLRRDPPAPQPPPPPPPHHHQHHHQHHHPPLLRPVLLHDFRRGRLQQQQHHQHHHHQQQYQQQHQHHHQQQYQQQHQQRRRYKPAVSRSGTLSPARLRCVPTASSASTASTASAASTASTASTAASFPDLGLLPPELGLAILSYLDATDLCLASCVWSELGSAELLWQALCKSTWGHCSLYRRPQPPGFSYRRLYLELDEGSLNFNANEGLDYLVSRSILDDDPGEFALFAFSTRTLAPGPLRALLAGRRHDVLAKFVGLHRFQRQFLPDALRRFLGAAPEPLAGGPYLEALVTEFARRYCTCNPRLCLTADVVYVLCYSLILLSVDLTSPHVRNKMSKREFIRNTRRAAPSVSPDFAGHLYDNVYLVGHVVPT</sequence>
<keyword evidence="3" id="KW-1185">Reference proteome</keyword>
<proteinExistence type="predicted"/>
<dbReference type="InterPro" id="IPR036047">
    <property type="entry name" value="F-box-like_dom_sf"/>
</dbReference>
<feature type="compositionally biased region" description="Low complexity" evidence="1">
    <location>
        <begin position="138"/>
        <end position="155"/>
    </location>
</feature>
<dbReference type="RefSeq" id="XP_032836816.1">
    <property type="nucleotide sequence ID" value="XM_032980925.1"/>
</dbReference>
<evidence type="ECO:0000259" key="2">
    <source>
        <dbReference type="PROSITE" id="PS50190"/>
    </source>
</evidence>
<organism evidence="3 4">
    <name type="scientific">Petromyzon marinus</name>
    <name type="common">Sea lamprey</name>
    <dbReference type="NCBI Taxonomy" id="7757"/>
    <lineage>
        <taxon>Eukaryota</taxon>
        <taxon>Metazoa</taxon>
        <taxon>Chordata</taxon>
        <taxon>Craniata</taxon>
        <taxon>Vertebrata</taxon>
        <taxon>Cyclostomata</taxon>
        <taxon>Hyperoartia</taxon>
        <taxon>Petromyzontiformes</taxon>
        <taxon>Petromyzontidae</taxon>
        <taxon>Petromyzon</taxon>
    </lineage>
</organism>
<reference evidence="4" key="1">
    <citation type="submission" date="2025-08" db="UniProtKB">
        <authorList>
            <consortium name="RefSeq"/>
        </authorList>
    </citation>
    <scope>IDENTIFICATION</scope>
    <source>
        <tissue evidence="4">Sperm</tissue>
    </source>
</reference>
<feature type="compositionally biased region" description="Basic and acidic residues" evidence="1">
    <location>
        <begin position="30"/>
        <end position="42"/>
    </location>
</feature>
<evidence type="ECO:0000256" key="1">
    <source>
        <dbReference type="SAM" id="MobiDB-lite"/>
    </source>
</evidence>